<feature type="domain" description="Beta-lactamase-related" evidence="7">
    <location>
        <begin position="602"/>
        <end position="962"/>
    </location>
</feature>
<dbReference type="AlphaFoldDB" id="A0A9X3FES1"/>
<dbReference type="InterPro" id="IPR036881">
    <property type="entry name" value="Glyco_hydro_3_C_sf"/>
</dbReference>
<dbReference type="InterPro" id="IPR012338">
    <property type="entry name" value="Beta-lactam/transpept-like"/>
</dbReference>
<evidence type="ECO:0000256" key="1">
    <source>
        <dbReference type="ARBA" id="ARBA00001231"/>
    </source>
</evidence>
<evidence type="ECO:0000256" key="2">
    <source>
        <dbReference type="ARBA" id="ARBA00005336"/>
    </source>
</evidence>
<dbReference type="GO" id="GO:0009254">
    <property type="term" value="P:peptidoglycan turnover"/>
    <property type="evidence" value="ECO:0007669"/>
    <property type="project" value="TreeGrafter"/>
</dbReference>
<feature type="chain" id="PRO_5040800658" description="beta-N-acetylhexosaminidase" evidence="6">
    <location>
        <begin position="24"/>
        <end position="982"/>
    </location>
</feature>
<dbReference type="GO" id="GO:0004563">
    <property type="term" value="F:beta-N-acetylhexosaminidase activity"/>
    <property type="evidence" value="ECO:0007669"/>
    <property type="project" value="UniProtKB-EC"/>
</dbReference>
<dbReference type="InterPro" id="IPR017853">
    <property type="entry name" value="GH"/>
</dbReference>
<feature type="signal peptide" evidence="6">
    <location>
        <begin position="1"/>
        <end position="23"/>
    </location>
</feature>
<feature type="domain" description="Glycoside hydrolase family 3 N-terminal" evidence="8">
    <location>
        <begin position="45"/>
        <end position="358"/>
    </location>
</feature>
<evidence type="ECO:0000256" key="6">
    <source>
        <dbReference type="SAM" id="SignalP"/>
    </source>
</evidence>
<dbReference type="Pfam" id="PF00144">
    <property type="entry name" value="Beta-lactamase"/>
    <property type="match status" value="1"/>
</dbReference>
<dbReference type="Gene3D" id="3.20.20.300">
    <property type="entry name" value="Glycoside hydrolase, family 3, N-terminal domain"/>
    <property type="match status" value="1"/>
</dbReference>
<keyword evidence="6" id="KW-0732">Signal</keyword>
<comment type="similarity">
    <text evidence="2">Belongs to the glycosyl hydrolase 3 family.</text>
</comment>
<gene>
    <name evidence="9" type="ORF">OU798_13390</name>
</gene>
<evidence type="ECO:0000313" key="9">
    <source>
        <dbReference type="EMBL" id="MCY1721343.1"/>
    </source>
</evidence>
<dbReference type="Proteomes" id="UP001145087">
    <property type="component" value="Unassembled WGS sequence"/>
</dbReference>
<dbReference type="InterPro" id="IPR001466">
    <property type="entry name" value="Beta-lactam-related"/>
</dbReference>
<name>A0A9X3FES1_9BACT</name>
<dbReference type="RefSeq" id="WP_343333674.1">
    <property type="nucleotide sequence ID" value="NZ_JAPOHD010000027.1"/>
</dbReference>
<dbReference type="PANTHER" id="PTHR30480:SF13">
    <property type="entry name" value="BETA-HEXOSAMINIDASE"/>
    <property type="match status" value="1"/>
</dbReference>
<dbReference type="EMBL" id="JAPOHD010000027">
    <property type="protein sequence ID" value="MCY1721343.1"/>
    <property type="molecule type" value="Genomic_DNA"/>
</dbReference>
<evidence type="ECO:0000256" key="5">
    <source>
        <dbReference type="ARBA" id="ARBA00023295"/>
    </source>
</evidence>
<dbReference type="InterPro" id="IPR050226">
    <property type="entry name" value="NagZ_Beta-hexosaminidase"/>
</dbReference>
<evidence type="ECO:0000313" key="10">
    <source>
        <dbReference type="Proteomes" id="UP001145087"/>
    </source>
</evidence>
<evidence type="ECO:0000259" key="8">
    <source>
        <dbReference type="Pfam" id="PF00933"/>
    </source>
</evidence>
<evidence type="ECO:0000256" key="4">
    <source>
        <dbReference type="ARBA" id="ARBA00022801"/>
    </source>
</evidence>
<organism evidence="9 10">
    <name type="scientific">Draconibacterium aestuarii</name>
    <dbReference type="NCBI Taxonomy" id="2998507"/>
    <lineage>
        <taxon>Bacteria</taxon>
        <taxon>Pseudomonadati</taxon>
        <taxon>Bacteroidota</taxon>
        <taxon>Bacteroidia</taxon>
        <taxon>Marinilabiliales</taxon>
        <taxon>Prolixibacteraceae</taxon>
        <taxon>Draconibacterium</taxon>
    </lineage>
</organism>
<reference evidence="9" key="1">
    <citation type="submission" date="2022-11" db="EMBL/GenBank/DDBJ databases">
        <title>Marilongibacter aestuarii gen. nov., sp. nov., isolated from tidal flat sediment.</title>
        <authorList>
            <person name="Jiayan W."/>
        </authorList>
    </citation>
    <scope>NUCLEOTIDE SEQUENCE</scope>
    <source>
        <strain evidence="9">Z1-6</strain>
    </source>
</reference>
<comment type="catalytic activity">
    <reaction evidence="1">
        <text>Hydrolysis of terminal non-reducing N-acetyl-D-hexosamine residues in N-acetyl-beta-D-hexosaminides.</text>
        <dbReference type="EC" id="3.2.1.52"/>
    </reaction>
</comment>
<comment type="caution">
    <text evidence="9">The sequence shown here is derived from an EMBL/GenBank/DDBJ whole genome shotgun (WGS) entry which is preliminary data.</text>
</comment>
<dbReference type="SUPFAM" id="SSF51445">
    <property type="entry name" value="(Trans)glycosidases"/>
    <property type="match status" value="1"/>
</dbReference>
<proteinExistence type="inferred from homology"/>
<accession>A0A9X3FES1</accession>
<evidence type="ECO:0000256" key="3">
    <source>
        <dbReference type="ARBA" id="ARBA00012663"/>
    </source>
</evidence>
<dbReference type="PANTHER" id="PTHR30480">
    <property type="entry name" value="BETA-HEXOSAMINIDASE-RELATED"/>
    <property type="match status" value="1"/>
</dbReference>
<dbReference type="GO" id="GO:0005975">
    <property type="term" value="P:carbohydrate metabolic process"/>
    <property type="evidence" value="ECO:0007669"/>
    <property type="project" value="InterPro"/>
</dbReference>
<keyword evidence="4 9" id="KW-0378">Hydrolase</keyword>
<protein>
    <recommendedName>
        <fullName evidence="3">beta-N-acetylhexosaminidase</fullName>
        <ecNumber evidence="3">3.2.1.52</ecNumber>
    </recommendedName>
</protein>
<dbReference type="InterPro" id="IPR001764">
    <property type="entry name" value="Glyco_hydro_3_N"/>
</dbReference>
<evidence type="ECO:0000259" key="7">
    <source>
        <dbReference type="Pfam" id="PF00144"/>
    </source>
</evidence>
<dbReference type="EC" id="3.2.1.52" evidence="3"/>
<dbReference type="Gene3D" id="3.40.710.10">
    <property type="entry name" value="DD-peptidase/beta-lactamase superfamily"/>
    <property type="match status" value="1"/>
</dbReference>
<dbReference type="Gene3D" id="3.40.50.1700">
    <property type="entry name" value="Glycoside hydrolase family 3 C-terminal domain"/>
    <property type="match status" value="1"/>
</dbReference>
<dbReference type="InterPro" id="IPR036962">
    <property type="entry name" value="Glyco_hydro_3_N_sf"/>
</dbReference>
<dbReference type="Pfam" id="PF00933">
    <property type="entry name" value="Glyco_hydro_3"/>
    <property type="match status" value="1"/>
</dbReference>
<sequence length="982" mass="111823">MKVTNYTYIIICAFLFNTFELHATEPPFSKYKNDDWVNQQLEQLTLEEKIAQLMMITVYPKQNDASKDAILKKIESYKPGGILIMQGTPCKTATWINQFQEASETPLLVAVDGEWGPAMRIDSTIIYPYAQTLGAIQDTTFIYQMGRDYAYQLKLLGIHMNFAPVADINTNPNNPVINFRSFGEDKENVAIKSWMVAKGMQDAGVIPVAKHFPGHGDTQTDSHKTLPLVPHSKKRIDTVESYPFRYLAEKGISGIMSGHLNVPSLDESGKTSSLSKKVINEYLKTEIGFKGFVVTDAITMKGVQAAPGKAEFEAINAGNDMVEFVPDLEKAISSIVGAISKNQISEKEINEKCRTILALKRWVGLNEYKPTIIKDLTYRLNSPYFEVTNRKLIKGSFTVLVNNDALPVQDLEKTKIATLMIGSGQYTAFQKMLAKYTEVDHFRISKNATEKEWVNLRQKLENYSQIIAGIDGIHRYSSQKYGTTEIQRKAVSDLVEENKTTFVFFGNAYALKHFENIHHAKALILAHQDNKLTQELAAQLIFGAFDANGKLPITIDQRFKLNDGHEVKKNSCFSYTIPEEAKINSKRLYRQIDSIAELGISEKAYPGCQVLVAKNGQVIFHKCYGYQTYDSILEVTQENIYDWASVTKVTGPLPVIMKLVDEKKINIDAKFSDYWPDFKGSNKENLKFREILAHQARLASWIPFWSTTLDKNGKLDKQVFSDHPSEKFCVRVSEKMYMNVDFKKEMFDTIRTSKLENRHRYLYSGLSFYLYPDIIENMTGQPYEDYLKETFFKPLGAYTVTHNAYLHFPLKQIIPTENDDFFRMDKLHGFVHDEGAAMMGGISGNAGLFGNTNDLAKLFQMYLQKGYFGGRRYISEKTIDEFTRIQYAENKNRRGLGFDKPLIDNNKNNLKDAYPAVSASRSSFGHSGYTGTFAWADPENGLLYIFMSNRVHPTRENPKLYELNIRTAIHQAIYDSFEKKAF</sequence>
<dbReference type="SUPFAM" id="SSF56601">
    <property type="entry name" value="beta-lactamase/transpeptidase-like"/>
    <property type="match status" value="1"/>
</dbReference>
<keyword evidence="10" id="KW-1185">Reference proteome</keyword>
<keyword evidence="5" id="KW-0326">Glycosidase</keyword>